<evidence type="ECO:0000256" key="4">
    <source>
        <dbReference type="ARBA" id="ARBA00022840"/>
    </source>
</evidence>
<proteinExistence type="inferred from homology"/>
<reference evidence="9 10" key="1">
    <citation type="journal article" date="2010" name="Nature">
        <title>Genome sequencing and analysis of the model grass Brachypodium distachyon.</title>
        <authorList>
            <consortium name="International Brachypodium Initiative"/>
        </authorList>
    </citation>
    <scope>NUCLEOTIDE SEQUENCE [LARGE SCALE GENOMIC DNA]</scope>
    <source>
        <strain evidence="9 10">Bd21</strain>
    </source>
</reference>
<feature type="domain" description="Protein kinase" evidence="8">
    <location>
        <begin position="8"/>
        <end position="262"/>
    </location>
</feature>
<evidence type="ECO:0000256" key="7">
    <source>
        <dbReference type="SAM" id="MobiDB-lite"/>
    </source>
</evidence>
<dbReference type="InterPro" id="IPR017441">
    <property type="entry name" value="Protein_kinase_ATP_BS"/>
</dbReference>
<dbReference type="Gramene" id="PNT66384">
    <property type="protein sequence ID" value="PNT66384"/>
    <property type="gene ID" value="BRADI_3g10887v3"/>
</dbReference>
<dbReference type="CDD" id="cd06606">
    <property type="entry name" value="STKc_MAPKKK"/>
    <property type="match status" value="1"/>
</dbReference>
<dbReference type="PANTHER" id="PTHR48011:SF4">
    <property type="entry name" value="MITOGEN-ACTIVATED PROTEIN KINASE KINASE KINASE 19"/>
    <property type="match status" value="1"/>
</dbReference>
<keyword evidence="4 5" id="KW-0067">ATP-binding</keyword>
<dbReference type="Pfam" id="PF00069">
    <property type="entry name" value="Pkinase"/>
    <property type="match status" value="1"/>
</dbReference>
<dbReference type="FunFam" id="1.10.510.10:FF:000466">
    <property type="entry name" value="MAP kinase kinase kinase18"/>
    <property type="match status" value="1"/>
</dbReference>
<dbReference type="PROSITE" id="PS00108">
    <property type="entry name" value="PROTEIN_KINASE_ST"/>
    <property type="match status" value="1"/>
</dbReference>
<dbReference type="SUPFAM" id="SSF56112">
    <property type="entry name" value="Protein kinase-like (PK-like)"/>
    <property type="match status" value="1"/>
</dbReference>
<keyword evidence="1" id="KW-0808">Transferase</keyword>
<evidence type="ECO:0000256" key="2">
    <source>
        <dbReference type="ARBA" id="ARBA00022741"/>
    </source>
</evidence>
<dbReference type="PROSITE" id="PS00107">
    <property type="entry name" value="PROTEIN_KINASE_ATP"/>
    <property type="match status" value="1"/>
</dbReference>
<keyword evidence="6" id="KW-0723">Serine/threonine-protein kinase</keyword>
<evidence type="ECO:0000256" key="5">
    <source>
        <dbReference type="PROSITE-ProRule" id="PRU10141"/>
    </source>
</evidence>
<reference evidence="9" key="2">
    <citation type="submission" date="2017-06" db="EMBL/GenBank/DDBJ databases">
        <title>WGS assembly of Brachypodium distachyon.</title>
        <authorList>
            <consortium name="The International Brachypodium Initiative"/>
            <person name="Lucas S."/>
            <person name="Harmon-Smith M."/>
            <person name="Lail K."/>
            <person name="Tice H."/>
            <person name="Grimwood J."/>
            <person name="Bruce D."/>
            <person name="Barry K."/>
            <person name="Shu S."/>
            <person name="Lindquist E."/>
            <person name="Wang M."/>
            <person name="Pitluck S."/>
            <person name="Vogel J.P."/>
            <person name="Garvin D.F."/>
            <person name="Mockler T.C."/>
            <person name="Schmutz J."/>
            <person name="Rokhsar D."/>
            <person name="Bevan M.W."/>
        </authorList>
    </citation>
    <scope>NUCLEOTIDE SEQUENCE</scope>
    <source>
        <strain evidence="9">Bd21</strain>
    </source>
</reference>
<dbReference type="ExpressionAtlas" id="A0A2K2CWI7">
    <property type="expression patterns" value="baseline"/>
</dbReference>
<dbReference type="PANTHER" id="PTHR48011">
    <property type="entry name" value="CCR4-NOT TRANSCRIPTIONAL COMPLEX SUBUNIT CAF120-RELATED"/>
    <property type="match status" value="1"/>
</dbReference>
<comment type="similarity">
    <text evidence="6">Belongs to the protein kinase superfamily.</text>
</comment>
<evidence type="ECO:0000256" key="3">
    <source>
        <dbReference type="ARBA" id="ARBA00022777"/>
    </source>
</evidence>
<name>A0A2K2CWI7_BRADI</name>
<feature type="binding site" evidence="5">
    <location>
        <position position="37"/>
    </location>
    <ligand>
        <name>ATP</name>
        <dbReference type="ChEBI" id="CHEBI:30616"/>
    </ligand>
</feature>
<dbReference type="InterPro" id="IPR052751">
    <property type="entry name" value="Plant_MAPKKK"/>
</dbReference>
<evidence type="ECO:0000313" key="11">
    <source>
        <dbReference type="Proteomes" id="UP000008810"/>
    </source>
</evidence>
<evidence type="ECO:0000313" key="9">
    <source>
        <dbReference type="EMBL" id="PNT66384.1"/>
    </source>
</evidence>
<dbReference type="InParanoid" id="A0A2K2CWI7"/>
<dbReference type="Proteomes" id="UP000008810">
    <property type="component" value="Chromosome 3"/>
</dbReference>
<accession>A0A2K2CWI7</accession>
<evidence type="ECO:0000256" key="1">
    <source>
        <dbReference type="ARBA" id="ARBA00022679"/>
    </source>
</evidence>
<dbReference type="EnsemblPlants" id="PNT66384">
    <property type="protein sequence ID" value="PNT66384"/>
    <property type="gene ID" value="BRADI_3g10887v3"/>
</dbReference>
<gene>
    <name evidence="9" type="ORF">BRADI_3g10887v3</name>
</gene>
<dbReference type="GO" id="GO:0004674">
    <property type="term" value="F:protein serine/threonine kinase activity"/>
    <property type="evidence" value="ECO:0007669"/>
    <property type="project" value="UniProtKB-KW"/>
</dbReference>
<evidence type="ECO:0000313" key="10">
    <source>
        <dbReference type="EnsemblPlants" id="PNT66384"/>
    </source>
</evidence>
<sequence>MGVVVGEWRRGPVIGRGASATVSIATDALTGEAFAVKSVGIALAGALRREQSVLSALSSPYVVSCVGSSGASDDGRSYELFLELAPGGSLADEMKRCGGRCEEALVASRAGDVLRGLAHVHGAGIAHCDVKARNVLLGADGRAKLADFGCARWTTKAKEDGIGNAIMGTPMFMSPEAARGEAQGAAADIWALGCTVIEMATGGAPWRFSSPVAALHHVAHSGDVPEAPSWFSEQGKDFLARCLVRDPAQRWTAEQLLEHPFVAAVTSSSKAAPIAHWVSPKSVLDQDIWEDSSSTDSGDDTTVVPPADRVRALASVECSPDCWTWSGEEWITVCGGLTDTDSNTALSLTPEADTMEAAGSSNGDDEQVPSAAGDAGVDAPRGQGSSHGSSSSASAEDGAGVTVTLALAVGRHAVREAQPPPGTGYADMPLHRCGAADLLSSFARAAAPRIRTAPPP</sequence>
<dbReference type="SMART" id="SM00220">
    <property type="entry name" value="S_TKc"/>
    <property type="match status" value="1"/>
</dbReference>
<feature type="compositionally biased region" description="Low complexity" evidence="7">
    <location>
        <begin position="382"/>
        <end position="398"/>
    </location>
</feature>
<dbReference type="Gene3D" id="1.10.510.10">
    <property type="entry name" value="Transferase(Phosphotransferase) domain 1"/>
    <property type="match status" value="1"/>
</dbReference>
<keyword evidence="2 5" id="KW-0547">Nucleotide-binding</keyword>
<feature type="region of interest" description="Disordered" evidence="7">
    <location>
        <begin position="355"/>
        <end position="398"/>
    </location>
</feature>
<dbReference type="EMBL" id="CM000882">
    <property type="protein sequence ID" value="PNT66384.1"/>
    <property type="molecule type" value="Genomic_DNA"/>
</dbReference>
<dbReference type="FunCoup" id="A0A2K2CWI7">
    <property type="interactions" value="301"/>
</dbReference>
<dbReference type="InterPro" id="IPR008271">
    <property type="entry name" value="Ser/Thr_kinase_AS"/>
</dbReference>
<keyword evidence="11" id="KW-1185">Reference proteome</keyword>
<dbReference type="InterPro" id="IPR000719">
    <property type="entry name" value="Prot_kinase_dom"/>
</dbReference>
<organism evidence="9">
    <name type="scientific">Brachypodium distachyon</name>
    <name type="common">Purple false brome</name>
    <name type="synonym">Trachynia distachya</name>
    <dbReference type="NCBI Taxonomy" id="15368"/>
    <lineage>
        <taxon>Eukaryota</taxon>
        <taxon>Viridiplantae</taxon>
        <taxon>Streptophyta</taxon>
        <taxon>Embryophyta</taxon>
        <taxon>Tracheophyta</taxon>
        <taxon>Spermatophyta</taxon>
        <taxon>Magnoliopsida</taxon>
        <taxon>Liliopsida</taxon>
        <taxon>Poales</taxon>
        <taxon>Poaceae</taxon>
        <taxon>BOP clade</taxon>
        <taxon>Pooideae</taxon>
        <taxon>Stipodae</taxon>
        <taxon>Brachypodieae</taxon>
        <taxon>Brachypodium</taxon>
    </lineage>
</organism>
<dbReference type="PROSITE" id="PS50011">
    <property type="entry name" value="PROTEIN_KINASE_DOM"/>
    <property type="match status" value="1"/>
</dbReference>
<dbReference type="STRING" id="15368.A0A2K2CWI7"/>
<dbReference type="GO" id="GO:0005524">
    <property type="term" value="F:ATP binding"/>
    <property type="evidence" value="ECO:0007669"/>
    <property type="project" value="UniProtKB-UniRule"/>
</dbReference>
<dbReference type="OrthoDB" id="275301at2759"/>
<evidence type="ECO:0000259" key="8">
    <source>
        <dbReference type="PROSITE" id="PS50011"/>
    </source>
</evidence>
<evidence type="ECO:0000256" key="6">
    <source>
        <dbReference type="RuleBase" id="RU000304"/>
    </source>
</evidence>
<dbReference type="GO" id="GO:0004672">
    <property type="term" value="F:protein kinase activity"/>
    <property type="evidence" value="ECO:0000318"/>
    <property type="project" value="GO_Central"/>
</dbReference>
<keyword evidence="3" id="KW-0418">Kinase</keyword>
<protein>
    <recommendedName>
        <fullName evidence="8">Protein kinase domain-containing protein</fullName>
    </recommendedName>
</protein>
<dbReference type="AlphaFoldDB" id="A0A2K2CWI7"/>
<reference evidence="10" key="3">
    <citation type="submission" date="2018-08" db="UniProtKB">
        <authorList>
            <consortium name="EnsemblPlants"/>
        </authorList>
    </citation>
    <scope>IDENTIFICATION</scope>
    <source>
        <strain evidence="10">cv. Bd21</strain>
    </source>
</reference>
<dbReference type="GO" id="GO:0007165">
    <property type="term" value="P:signal transduction"/>
    <property type="evidence" value="ECO:0000318"/>
    <property type="project" value="GO_Central"/>
</dbReference>
<dbReference type="InterPro" id="IPR011009">
    <property type="entry name" value="Kinase-like_dom_sf"/>
</dbReference>